<evidence type="ECO:0000313" key="1">
    <source>
        <dbReference type="EMBL" id="RWR30522.1"/>
    </source>
</evidence>
<dbReference type="RefSeq" id="WP_128232728.1">
    <property type="nucleotide sequence ID" value="NZ_SAUY01000015.1"/>
</dbReference>
<reference evidence="1 2" key="1">
    <citation type="submission" date="2019-01" db="EMBL/GenBank/DDBJ databases">
        <title>Sinorhodobacter populi sp. nov. isolated from the symptomatic bark tissue of Populus euramericana canker.</title>
        <authorList>
            <person name="Xu G."/>
        </authorList>
    </citation>
    <scope>NUCLEOTIDE SEQUENCE [LARGE SCALE GENOMIC DNA]</scope>
    <source>
        <strain evidence="1 2">07D10-4-3</strain>
    </source>
</reference>
<sequence length="72" mass="8230">MAATYMLRRHLAEREAAQRPDACAARATEIEAAKRAKADMETRFPKITPATFEAADQYHKERLCHWRAALSK</sequence>
<evidence type="ECO:0000313" key="2">
    <source>
        <dbReference type="Proteomes" id="UP000284451"/>
    </source>
</evidence>
<organism evidence="1 2">
    <name type="scientific">Paenirhodobacter populi</name>
    <dbReference type="NCBI Taxonomy" id="2306993"/>
    <lineage>
        <taxon>Bacteria</taxon>
        <taxon>Pseudomonadati</taxon>
        <taxon>Pseudomonadota</taxon>
        <taxon>Alphaproteobacteria</taxon>
        <taxon>Rhodobacterales</taxon>
        <taxon>Rhodobacter group</taxon>
        <taxon>Paenirhodobacter</taxon>
    </lineage>
</organism>
<dbReference type="AlphaFoldDB" id="A0A443KD09"/>
<protein>
    <submittedName>
        <fullName evidence="1">Uncharacterized protein</fullName>
    </submittedName>
</protein>
<proteinExistence type="predicted"/>
<gene>
    <name evidence="1" type="ORF">D2T29_12690</name>
</gene>
<reference evidence="1 2" key="2">
    <citation type="submission" date="2019-01" db="EMBL/GenBank/DDBJ databases">
        <authorList>
            <person name="Li Y."/>
        </authorList>
    </citation>
    <scope>NUCLEOTIDE SEQUENCE [LARGE SCALE GENOMIC DNA]</scope>
    <source>
        <strain evidence="1 2">07D10-4-3</strain>
    </source>
</reference>
<dbReference type="Proteomes" id="UP000284451">
    <property type="component" value="Unassembled WGS sequence"/>
</dbReference>
<accession>A0A443KD09</accession>
<dbReference type="EMBL" id="SAUY01000015">
    <property type="protein sequence ID" value="RWR30522.1"/>
    <property type="molecule type" value="Genomic_DNA"/>
</dbReference>
<name>A0A443KD09_9RHOB</name>
<comment type="caution">
    <text evidence="1">The sequence shown here is derived from an EMBL/GenBank/DDBJ whole genome shotgun (WGS) entry which is preliminary data.</text>
</comment>